<evidence type="ECO:0000256" key="6">
    <source>
        <dbReference type="ARBA" id="ARBA00023136"/>
    </source>
</evidence>
<comment type="subcellular location">
    <subcellularLocation>
        <location evidence="1">Membrane</location>
        <topology evidence="1">Single-pass membrane protein</topology>
    </subcellularLocation>
</comment>
<proteinExistence type="predicted"/>
<evidence type="ECO:0000256" key="2">
    <source>
        <dbReference type="ARBA" id="ARBA00022676"/>
    </source>
</evidence>
<dbReference type="RefSeq" id="WP_216122755.1">
    <property type="nucleotide sequence ID" value="NZ_CP086239.1"/>
</dbReference>
<dbReference type="Proteomes" id="UP001164733">
    <property type="component" value="Chromosome"/>
</dbReference>
<gene>
    <name evidence="9" type="ORF">LL038_23195</name>
</gene>
<evidence type="ECO:0000256" key="1">
    <source>
        <dbReference type="ARBA" id="ARBA00004167"/>
    </source>
</evidence>
<evidence type="ECO:0000256" key="4">
    <source>
        <dbReference type="ARBA" id="ARBA00022692"/>
    </source>
</evidence>
<dbReference type="PANTHER" id="PTHR20961:SF38">
    <property type="entry name" value="PROTEIN O-LINKED-MANNOSE BETA-1,4-N-ACETYLGLUCOSAMINYLTRANSFERASE 2"/>
    <property type="match status" value="1"/>
</dbReference>
<keyword evidence="7" id="KW-0325">Glycoprotein</keyword>
<evidence type="ECO:0000256" key="7">
    <source>
        <dbReference type="ARBA" id="ARBA00023180"/>
    </source>
</evidence>
<dbReference type="EMBL" id="CP086239">
    <property type="protein sequence ID" value="WAG60394.1"/>
    <property type="molecule type" value="Genomic_DNA"/>
</dbReference>
<dbReference type="GO" id="GO:0097363">
    <property type="term" value="F:protein O-acetylglucosaminyltransferase activity"/>
    <property type="evidence" value="ECO:0007669"/>
    <property type="project" value="TreeGrafter"/>
</dbReference>
<evidence type="ECO:0000313" key="10">
    <source>
        <dbReference type="Proteomes" id="UP001164733"/>
    </source>
</evidence>
<dbReference type="InterPro" id="IPR007657">
    <property type="entry name" value="Glycosyltransferase_61"/>
</dbReference>
<dbReference type="PANTHER" id="PTHR20961">
    <property type="entry name" value="GLYCOSYLTRANSFERASE"/>
    <property type="match status" value="1"/>
</dbReference>
<dbReference type="GO" id="GO:0016020">
    <property type="term" value="C:membrane"/>
    <property type="evidence" value="ECO:0007669"/>
    <property type="project" value="UniProtKB-SubCell"/>
</dbReference>
<reference evidence="9" key="1">
    <citation type="submission" date="2021-11" db="EMBL/GenBank/DDBJ databases">
        <title>Clostridia strains as spoilage organisms.</title>
        <authorList>
            <person name="Wambui J."/>
            <person name="Stevens M.J.A."/>
            <person name="Stephan R."/>
        </authorList>
    </citation>
    <scope>NUCLEOTIDE SEQUENCE</scope>
    <source>
        <strain evidence="9">CF009</strain>
    </source>
</reference>
<evidence type="ECO:0000259" key="8">
    <source>
        <dbReference type="Pfam" id="PF04577"/>
    </source>
</evidence>
<accession>A0AA47EJ70</accession>
<dbReference type="AlphaFoldDB" id="A0AA47EJ70"/>
<keyword evidence="2" id="KW-0328">Glycosyltransferase</keyword>
<dbReference type="InterPro" id="IPR049625">
    <property type="entry name" value="Glyco_transf_61_cat"/>
</dbReference>
<organism evidence="9 10">
    <name type="scientific">Clostridium estertheticum</name>
    <dbReference type="NCBI Taxonomy" id="238834"/>
    <lineage>
        <taxon>Bacteria</taxon>
        <taxon>Bacillati</taxon>
        <taxon>Bacillota</taxon>
        <taxon>Clostridia</taxon>
        <taxon>Eubacteriales</taxon>
        <taxon>Clostridiaceae</taxon>
        <taxon>Clostridium</taxon>
    </lineage>
</organism>
<dbReference type="Pfam" id="PF04577">
    <property type="entry name" value="Glyco_transf_61"/>
    <property type="match status" value="1"/>
</dbReference>
<keyword evidence="4" id="KW-0812">Transmembrane</keyword>
<name>A0AA47EJ70_9CLOT</name>
<dbReference type="GO" id="GO:0035269">
    <property type="term" value="P:protein O-linked glycosylation via mannose"/>
    <property type="evidence" value="ECO:0007669"/>
    <property type="project" value="TreeGrafter"/>
</dbReference>
<keyword evidence="5" id="KW-1133">Transmembrane helix</keyword>
<keyword evidence="3" id="KW-0808">Transferase</keyword>
<evidence type="ECO:0000313" key="9">
    <source>
        <dbReference type="EMBL" id="WAG60394.1"/>
    </source>
</evidence>
<evidence type="ECO:0000256" key="3">
    <source>
        <dbReference type="ARBA" id="ARBA00022679"/>
    </source>
</evidence>
<sequence>MEKIKKAIKKQKKLYLFLVKVYQVMYEFIREKKKLYYLILRMKTFVNKKYKLNSYKISSVKDFCSKNNLRYSIIEKEQLREVCIPYFYGNQETEEIKKATSREIYVAELINAEIIGANSFIIADNSCLYDMAEADKDKRYDLRYGSLKIIDKNIALVEYIGTNQVLEEAIFLIGFAPDNYYHVSIELLSRLQYIDYYEEYRSIPLLIDEIVLKVPQYRDLLEKINKYNHPIIPIQRDHMYKVKKLIYPSYNTWMPINVKGRSNLRAEDFLVANSGVEYIRNSILEDTKLEGYRKIYISRKNINNKRLLNNAEVAEMFAKYGFEIVFPENMSFEQQVETFSQAKYIAGSSGAALTNILYCPSNATIITIIPKEYNFHLYSTISKIINLQSIYLDAKIIKKAKNVSGDQVEIDLNYCNEFLKTLL</sequence>
<feature type="domain" description="Glycosyltransferase 61 catalytic" evidence="8">
    <location>
        <begin position="180"/>
        <end position="366"/>
    </location>
</feature>
<protein>
    <submittedName>
        <fullName evidence="9">Glycosyltransferase family 61 protein</fullName>
    </submittedName>
</protein>
<keyword evidence="6" id="KW-0472">Membrane</keyword>
<evidence type="ECO:0000256" key="5">
    <source>
        <dbReference type="ARBA" id="ARBA00022989"/>
    </source>
</evidence>